<sequence length="685" mass="77720">MANFINNPSQQNYYFKKSVAYTEDHILVKKLFLYNVAAELLQQEVQTYFEGFGRVLRLQLFARQSLAANRKLMPRDGGGGGCGDGGSRKTKTGYVYFANPRDAAKALRKNLHTINGRRLSVQANDSWHQPDAYGMARPSAEQPSPSAEQPSQAVGDESSSTPSADILNLNDHCLEHIMRLLSLPDRIHFARTCSRFRSVYQQVSPALNRCISFDVFDAMTVWDMRDFFMLSGRHLQHIEGIIPPGRCQRLCEFFGQHCINLRTMHVTASKLSVRNMHKIFARLDRLEELQLRACALGNSSLLALKHLLQLKRLDLSDNHQLTGLNMNYLPASIVYLSLTSCNGLQSKYLPKLCKALPQLKELNLKAVYTITTGFQQVVSGKCCSALEELTISSGPANEYEHIAKLPGLKKLVLYSYEQGTTLRPELLTWLVEHKSNQLLHFEARGQNSINAEMLAQIGQLSALRTLSLPHNNAIGDRELEALRLQQLEQISLKYWPNLGNNAVLRLLMACPKLQELHLEECPRLTEKLLHDIIFKLRLQIRDKENRRQLPIRMYVYGSKINEFSLQHADVAAKDIIDACLAPPSSSDLCLVRMSNLLEFDFYSDDYDSFGSDDELDPDYDRYMVNEGFLSDEEYDYHDMVFNDDDLFVINMENVAELFNNWNANANRNANANANANRNANGNGNV</sequence>
<dbReference type="CDD" id="cd00590">
    <property type="entry name" value="RRM_SF"/>
    <property type="match status" value="1"/>
</dbReference>
<dbReference type="PANTHER" id="PTHR16134:SF119">
    <property type="entry name" value="AT02038P-RELATED"/>
    <property type="match status" value="1"/>
</dbReference>
<dbReference type="EMBL" id="CH940649">
    <property type="protein sequence ID" value="EDW64132.2"/>
    <property type="molecule type" value="Genomic_DNA"/>
</dbReference>
<dbReference type="InterPro" id="IPR012677">
    <property type="entry name" value="Nucleotide-bd_a/b_plait_sf"/>
</dbReference>
<dbReference type="InterPro" id="IPR035979">
    <property type="entry name" value="RBD_domain_sf"/>
</dbReference>
<dbReference type="PROSITE" id="PS50102">
    <property type="entry name" value="RRM"/>
    <property type="match status" value="1"/>
</dbReference>
<dbReference type="Gene3D" id="3.80.10.10">
    <property type="entry name" value="Ribonuclease Inhibitor"/>
    <property type="match status" value="1"/>
</dbReference>
<keyword evidence="1 2" id="KW-0694">RNA-binding</keyword>
<gene>
    <name evidence="5" type="primary">Dvir\GJ17296</name>
    <name evidence="5" type="ORF">Dvir_GJ17296</name>
</gene>
<evidence type="ECO:0000259" key="4">
    <source>
        <dbReference type="PROSITE" id="PS50102"/>
    </source>
</evidence>
<dbReference type="FunCoup" id="B4LUE6">
    <property type="interactions" value="1"/>
</dbReference>
<name>B4LUE6_DROVI</name>
<evidence type="ECO:0000256" key="3">
    <source>
        <dbReference type="SAM" id="MobiDB-lite"/>
    </source>
</evidence>
<dbReference type="InterPro" id="IPR032675">
    <property type="entry name" value="LRR_dom_sf"/>
</dbReference>
<dbReference type="InterPro" id="IPR000504">
    <property type="entry name" value="RRM_dom"/>
</dbReference>
<dbReference type="PANTHER" id="PTHR16134">
    <property type="entry name" value="F-BOX/TPR REPEAT PROTEIN POF3"/>
    <property type="match status" value="1"/>
</dbReference>
<dbReference type="Pfam" id="PF00646">
    <property type="entry name" value="F-box"/>
    <property type="match status" value="1"/>
</dbReference>
<keyword evidence="6" id="KW-1185">Reference proteome</keyword>
<dbReference type="Proteomes" id="UP000008792">
    <property type="component" value="Unassembled WGS sequence"/>
</dbReference>
<dbReference type="OrthoDB" id="6492012at2759"/>
<dbReference type="Gene3D" id="3.30.70.330">
    <property type="match status" value="1"/>
</dbReference>
<dbReference type="HOGENOM" id="CLU_029807_0_0_1"/>
<protein>
    <recommendedName>
        <fullName evidence="4">RRM domain-containing protein</fullName>
    </recommendedName>
</protein>
<dbReference type="GO" id="GO:0003723">
    <property type="term" value="F:RNA binding"/>
    <property type="evidence" value="ECO:0007669"/>
    <property type="project" value="UniProtKB-UniRule"/>
</dbReference>
<dbReference type="SUPFAM" id="SSF81383">
    <property type="entry name" value="F-box domain"/>
    <property type="match status" value="1"/>
</dbReference>
<dbReference type="InParanoid" id="B4LUE6"/>
<organism evidence="5 6">
    <name type="scientific">Drosophila virilis</name>
    <name type="common">Fruit fly</name>
    <dbReference type="NCBI Taxonomy" id="7244"/>
    <lineage>
        <taxon>Eukaryota</taxon>
        <taxon>Metazoa</taxon>
        <taxon>Ecdysozoa</taxon>
        <taxon>Arthropoda</taxon>
        <taxon>Hexapoda</taxon>
        <taxon>Insecta</taxon>
        <taxon>Pterygota</taxon>
        <taxon>Neoptera</taxon>
        <taxon>Endopterygota</taxon>
        <taxon>Diptera</taxon>
        <taxon>Brachycera</taxon>
        <taxon>Muscomorpha</taxon>
        <taxon>Ephydroidea</taxon>
        <taxon>Drosophilidae</taxon>
        <taxon>Drosophila</taxon>
    </lineage>
</organism>
<dbReference type="SUPFAM" id="SSF54928">
    <property type="entry name" value="RNA-binding domain, RBD"/>
    <property type="match status" value="1"/>
</dbReference>
<evidence type="ECO:0000256" key="2">
    <source>
        <dbReference type="PROSITE-ProRule" id="PRU00176"/>
    </source>
</evidence>
<evidence type="ECO:0000313" key="5">
    <source>
        <dbReference type="EMBL" id="EDW64132.2"/>
    </source>
</evidence>
<dbReference type="Gene3D" id="1.20.1280.50">
    <property type="match status" value="1"/>
</dbReference>
<dbReference type="eggNOG" id="KOG1947">
    <property type="taxonomic scope" value="Eukaryota"/>
</dbReference>
<evidence type="ECO:0000256" key="1">
    <source>
        <dbReference type="ARBA" id="ARBA00022884"/>
    </source>
</evidence>
<accession>B4LUE6</accession>
<dbReference type="SMART" id="SM00360">
    <property type="entry name" value="RRM"/>
    <property type="match status" value="1"/>
</dbReference>
<evidence type="ECO:0000313" key="6">
    <source>
        <dbReference type="Proteomes" id="UP000008792"/>
    </source>
</evidence>
<dbReference type="SUPFAM" id="SSF52047">
    <property type="entry name" value="RNI-like"/>
    <property type="match status" value="1"/>
</dbReference>
<feature type="domain" description="RRM" evidence="4">
    <location>
        <begin position="29"/>
        <end position="126"/>
    </location>
</feature>
<dbReference type="InterPro" id="IPR001810">
    <property type="entry name" value="F-box_dom"/>
</dbReference>
<dbReference type="KEGG" id="dvi:6627610"/>
<feature type="region of interest" description="Disordered" evidence="3">
    <location>
        <begin position="130"/>
        <end position="162"/>
    </location>
</feature>
<dbReference type="AlphaFoldDB" id="B4LUE6"/>
<proteinExistence type="predicted"/>
<dbReference type="InterPro" id="IPR036047">
    <property type="entry name" value="F-box-like_dom_sf"/>
</dbReference>
<feature type="compositionally biased region" description="Polar residues" evidence="3">
    <location>
        <begin position="141"/>
        <end position="162"/>
    </location>
</feature>
<dbReference type="STRING" id="7244.B4LUE6"/>
<reference evidence="5 6" key="1">
    <citation type="journal article" date="2007" name="Nature">
        <title>Evolution of genes and genomes on the Drosophila phylogeny.</title>
        <authorList>
            <consortium name="Drosophila 12 Genomes Consortium"/>
            <person name="Clark A.G."/>
            <person name="Eisen M.B."/>
            <person name="Smith D.R."/>
            <person name="Bergman C.M."/>
            <person name="Oliver B."/>
            <person name="Markow T.A."/>
            <person name="Kaufman T.C."/>
            <person name="Kellis M."/>
            <person name="Gelbart W."/>
            <person name="Iyer V.N."/>
            <person name="Pollard D.A."/>
            <person name="Sackton T.B."/>
            <person name="Larracuente A.M."/>
            <person name="Singh N.D."/>
            <person name="Abad J.P."/>
            <person name="Abt D.N."/>
            <person name="Adryan B."/>
            <person name="Aguade M."/>
            <person name="Akashi H."/>
            <person name="Anderson W.W."/>
            <person name="Aquadro C.F."/>
            <person name="Ardell D.H."/>
            <person name="Arguello R."/>
            <person name="Artieri C.G."/>
            <person name="Barbash D.A."/>
            <person name="Barker D."/>
            <person name="Barsanti P."/>
            <person name="Batterham P."/>
            <person name="Batzoglou S."/>
            <person name="Begun D."/>
            <person name="Bhutkar A."/>
            <person name="Blanco E."/>
            <person name="Bosak S.A."/>
            <person name="Bradley R.K."/>
            <person name="Brand A.D."/>
            <person name="Brent M.R."/>
            <person name="Brooks A.N."/>
            <person name="Brown R.H."/>
            <person name="Butlin R.K."/>
            <person name="Caggese C."/>
            <person name="Calvi B.R."/>
            <person name="Bernardo de Carvalho A."/>
            <person name="Caspi A."/>
            <person name="Castrezana S."/>
            <person name="Celniker S.E."/>
            <person name="Chang J.L."/>
            <person name="Chapple C."/>
            <person name="Chatterji S."/>
            <person name="Chinwalla A."/>
            <person name="Civetta A."/>
            <person name="Clifton S.W."/>
            <person name="Comeron J.M."/>
            <person name="Costello J.C."/>
            <person name="Coyne J.A."/>
            <person name="Daub J."/>
            <person name="David R.G."/>
            <person name="Delcher A.L."/>
            <person name="Delehaunty K."/>
            <person name="Do C.B."/>
            <person name="Ebling H."/>
            <person name="Edwards K."/>
            <person name="Eickbush T."/>
            <person name="Evans J.D."/>
            <person name="Filipski A."/>
            <person name="Findeiss S."/>
            <person name="Freyhult E."/>
            <person name="Fulton L."/>
            <person name="Fulton R."/>
            <person name="Garcia A.C."/>
            <person name="Gardiner A."/>
            <person name="Garfield D.A."/>
            <person name="Garvin B.E."/>
            <person name="Gibson G."/>
            <person name="Gilbert D."/>
            <person name="Gnerre S."/>
            <person name="Godfrey J."/>
            <person name="Good R."/>
            <person name="Gotea V."/>
            <person name="Gravely B."/>
            <person name="Greenberg A.J."/>
            <person name="Griffiths-Jones S."/>
            <person name="Gross S."/>
            <person name="Guigo R."/>
            <person name="Gustafson E.A."/>
            <person name="Haerty W."/>
            <person name="Hahn M.W."/>
            <person name="Halligan D.L."/>
            <person name="Halpern A.L."/>
            <person name="Halter G.M."/>
            <person name="Han M.V."/>
            <person name="Heger A."/>
            <person name="Hillier L."/>
            <person name="Hinrichs A.S."/>
            <person name="Holmes I."/>
            <person name="Hoskins R.A."/>
            <person name="Hubisz M.J."/>
            <person name="Hultmark D."/>
            <person name="Huntley M.A."/>
            <person name="Jaffe D.B."/>
            <person name="Jagadeeshan S."/>
            <person name="Jeck W.R."/>
            <person name="Johnson J."/>
            <person name="Jones C.D."/>
            <person name="Jordan W.C."/>
            <person name="Karpen G.H."/>
            <person name="Kataoka E."/>
            <person name="Keightley P.D."/>
            <person name="Kheradpour P."/>
            <person name="Kirkness E.F."/>
            <person name="Koerich L.B."/>
            <person name="Kristiansen K."/>
            <person name="Kudrna D."/>
            <person name="Kulathinal R.J."/>
            <person name="Kumar S."/>
            <person name="Kwok R."/>
            <person name="Lander E."/>
            <person name="Langley C.H."/>
            <person name="Lapoint R."/>
            <person name="Lazzaro B.P."/>
            <person name="Lee S.J."/>
            <person name="Levesque L."/>
            <person name="Li R."/>
            <person name="Lin C.F."/>
            <person name="Lin M.F."/>
            <person name="Lindblad-Toh K."/>
            <person name="Llopart A."/>
            <person name="Long M."/>
            <person name="Low L."/>
            <person name="Lozovsky E."/>
            <person name="Lu J."/>
            <person name="Luo M."/>
            <person name="Machado C.A."/>
            <person name="Makalowski W."/>
            <person name="Marzo M."/>
            <person name="Matsuda M."/>
            <person name="Matzkin L."/>
            <person name="McAllister B."/>
            <person name="McBride C.S."/>
            <person name="McKernan B."/>
            <person name="McKernan K."/>
            <person name="Mendez-Lago M."/>
            <person name="Minx P."/>
            <person name="Mollenhauer M.U."/>
            <person name="Montooth K."/>
            <person name="Mount S.M."/>
            <person name="Mu X."/>
            <person name="Myers E."/>
            <person name="Negre B."/>
            <person name="Newfeld S."/>
            <person name="Nielsen R."/>
            <person name="Noor M.A."/>
            <person name="O'Grady P."/>
            <person name="Pachter L."/>
            <person name="Papaceit M."/>
            <person name="Parisi M.J."/>
            <person name="Parisi M."/>
            <person name="Parts L."/>
            <person name="Pedersen J.S."/>
            <person name="Pesole G."/>
            <person name="Phillippy A.M."/>
            <person name="Ponting C.P."/>
            <person name="Pop M."/>
            <person name="Porcelli D."/>
            <person name="Powell J.R."/>
            <person name="Prohaska S."/>
            <person name="Pruitt K."/>
            <person name="Puig M."/>
            <person name="Quesneville H."/>
            <person name="Ram K.R."/>
            <person name="Rand D."/>
            <person name="Rasmussen M.D."/>
            <person name="Reed L.K."/>
            <person name="Reenan R."/>
            <person name="Reily A."/>
            <person name="Remington K.A."/>
            <person name="Rieger T.T."/>
            <person name="Ritchie M.G."/>
            <person name="Robin C."/>
            <person name="Rogers Y.H."/>
            <person name="Rohde C."/>
            <person name="Rozas J."/>
            <person name="Rubenfield M.J."/>
            <person name="Ruiz A."/>
            <person name="Russo S."/>
            <person name="Salzberg S.L."/>
            <person name="Sanchez-Gracia A."/>
            <person name="Saranga D.J."/>
            <person name="Sato H."/>
            <person name="Schaeffer S.W."/>
            <person name="Schatz M.C."/>
            <person name="Schlenke T."/>
            <person name="Schwartz R."/>
            <person name="Segarra C."/>
            <person name="Singh R.S."/>
            <person name="Sirot L."/>
            <person name="Sirota M."/>
            <person name="Sisneros N.B."/>
            <person name="Smith C.D."/>
            <person name="Smith T.F."/>
            <person name="Spieth J."/>
            <person name="Stage D.E."/>
            <person name="Stark A."/>
            <person name="Stephan W."/>
            <person name="Strausberg R.L."/>
            <person name="Strempel S."/>
            <person name="Sturgill D."/>
            <person name="Sutton G."/>
            <person name="Sutton G.G."/>
            <person name="Tao W."/>
            <person name="Teichmann S."/>
            <person name="Tobari Y.N."/>
            <person name="Tomimura Y."/>
            <person name="Tsolas J.M."/>
            <person name="Valente V.L."/>
            <person name="Venter E."/>
            <person name="Venter J.C."/>
            <person name="Vicario S."/>
            <person name="Vieira F.G."/>
            <person name="Vilella A.J."/>
            <person name="Villasante A."/>
            <person name="Walenz B."/>
            <person name="Wang J."/>
            <person name="Wasserman M."/>
            <person name="Watts T."/>
            <person name="Wilson D."/>
            <person name="Wilson R.K."/>
            <person name="Wing R.A."/>
            <person name="Wolfner M.F."/>
            <person name="Wong A."/>
            <person name="Wong G.K."/>
            <person name="Wu C.I."/>
            <person name="Wu G."/>
            <person name="Yamamoto D."/>
            <person name="Yang H.P."/>
            <person name="Yang S.P."/>
            <person name="Yorke J.A."/>
            <person name="Yoshida K."/>
            <person name="Zdobnov E."/>
            <person name="Zhang P."/>
            <person name="Zhang Y."/>
            <person name="Zimin A.V."/>
            <person name="Baldwin J."/>
            <person name="Abdouelleil A."/>
            <person name="Abdulkadir J."/>
            <person name="Abebe A."/>
            <person name="Abera B."/>
            <person name="Abreu J."/>
            <person name="Acer S.C."/>
            <person name="Aftuck L."/>
            <person name="Alexander A."/>
            <person name="An P."/>
            <person name="Anderson E."/>
            <person name="Anderson S."/>
            <person name="Arachi H."/>
            <person name="Azer M."/>
            <person name="Bachantsang P."/>
            <person name="Barry A."/>
            <person name="Bayul T."/>
            <person name="Berlin A."/>
            <person name="Bessette D."/>
            <person name="Bloom T."/>
            <person name="Blye J."/>
            <person name="Boguslavskiy L."/>
            <person name="Bonnet C."/>
            <person name="Boukhgalter B."/>
            <person name="Bourzgui I."/>
            <person name="Brown A."/>
            <person name="Cahill P."/>
            <person name="Channer S."/>
            <person name="Cheshatsang Y."/>
            <person name="Chuda L."/>
            <person name="Citroen M."/>
            <person name="Collymore A."/>
            <person name="Cooke P."/>
            <person name="Costello M."/>
            <person name="D'Aco K."/>
            <person name="Daza R."/>
            <person name="De Haan G."/>
            <person name="DeGray S."/>
            <person name="DeMaso C."/>
            <person name="Dhargay N."/>
            <person name="Dooley K."/>
            <person name="Dooley E."/>
            <person name="Doricent M."/>
            <person name="Dorje P."/>
            <person name="Dorjee K."/>
            <person name="Dupes A."/>
            <person name="Elong R."/>
            <person name="Falk J."/>
            <person name="Farina A."/>
            <person name="Faro S."/>
            <person name="Ferguson D."/>
            <person name="Fisher S."/>
            <person name="Foley C.D."/>
            <person name="Franke A."/>
            <person name="Friedrich D."/>
            <person name="Gadbois L."/>
            <person name="Gearin G."/>
            <person name="Gearin C.R."/>
            <person name="Giannoukos G."/>
            <person name="Goode T."/>
            <person name="Graham J."/>
            <person name="Grandbois E."/>
            <person name="Grewal S."/>
            <person name="Gyaltsen K."/>
            <person name="Hafez N."/>
            <person name="Hagos B."/>
            <person name="Hall J."/>
            <person name="Henson C."/>
            <person name="Hollinger A."/>
            <person name="Honan T."/>
            <person name="Huard M.D."/>
            <person name="Hughes L."/>
            <person name="Hurhula B."/>
            <person name="Husby M.E."/>
            <person name="Kamat A."/>
            <person name="Kanga B."/>
            <person name="Kashin S."/>
            <person name="Khazanovich D."/>
            <person name="Kisner P."/>
            <person name="Lance K."/>
            <person name="Lara M."/>
            <person name="Lee W."/>
            <person name="Lennon N."/>
            <person name="Letendre F."/>
            <person name="LeVine R."/>
            <person name="Lipovsky A."/>
            <person name="Liu X."/>
            <person name="Liu J."/>
            <person name="Liu S."/>
            <person name="Lokyitsang T."/>
            <person name="Lokyitsang Y."/>
            <person name="Lubonja R."/>
            <person name="Lui A."/>
            <person name="MacDonald P."/>
            <person name="Magnisalis V."/>
            <person name="Maru K."/>
            <person name="Matthews C."/>
            <person name="McCusker W."/>
            <person name="McDonough S."/>
            <person name="Mehta T."/>
            <person name="Meldrim J."/>
            <person name="Meneus L."/>
            <person name="Mihai O."/>
            <person name="Mihalev A."/>
            <person name="Mihova T."/>
            <person name="Mittelman R."/>
            <person name="Mlenga V."/>
            <person name="Montmayeur A."/>
            <person name="Mulrain L."/>
            <person name="Navidi A."/>
            <person name="Naylor J."/>
            <person name="Negash T."/>
            <person name="Nguyen T."/>
            <person name="Nguyen N."/>
            <person name="Nicol R."/>
            <person name="Norbu C."/>
            <person name="Norbu N."/>
            <person name="Novod N."/>
            <person name="O'Neill B."/>
            <person name="Osman S."/>
            <person name="Markiewicz E."/>
            <person name="Oyono O.L."/>
            <person name="Patti C."/>
            <person name="Phunkhang P."/>
            <person name="Pierre F."/>
            <person name="Priest M."/>
            <person name="Raghuraman S."/>
            <person name="Rege F."/>
            <person name="Reyes R."/>
            <person name="Rise C."/>
            <person name="Rogov P."/>
            <person name="Ross K."/>
            <person name="Ryan E."/>
            <person name="Settipalli S."/>
            <person name="Shea T."/>
            <person name="Sherpa N."/>
            <person name="Shi L."/>
            <person name="Shih D."/>
            <person name="Sparrow T."/>
            <person name="Spaulding J."/>
            <person name="Stalker J."/>
            <person name="Stange-Thomann N."/>
            <person name="Stavropoulos S."/>
            <person name="Stone C."/>
            <person name="Strader C."/>
            <person name="Tesfaye S."/>
            <person name="Thomson T."/>
            <person name="Thoulutsang Y."/>
            <person name="Thoulutsang D."/>
            <person name="Topham K."/>
            <person name="Topping I."/>
            <person name="Tsamla T."/>
            <person name="Vassiliev H."/>
            <person name="Vo A."/>
            <person name="Wangchuk T."/>
            <person name="Wangdi T."/>
            <person name="Weiand M."/>
            <person name="Wilkinson J."/>
            <person name="Wilson A."/>
            <person name="Yadav S."/>
            <person name="Young G."/>
            <person name="Yu Q."/>
            <person name="Zembek L."/>
            <person name="Zhong D."/>
            <person name="Zimmer A."/>
            <person name="Zwirko Z."/>
            <person name="Jaffe D.B."/>
            <person name="Alvarez P."/>
            <person name="Brockman W."/>
            <person name="Butler J."/>
            <person name="Chin C."/>
            <person name="Gnerre S."/>
            <person name="Grabherr M."/>
            <person name="Kleber M."/>
            <person name="Mauceli E."/>
            <person name="MacCallum I."/>
        </authorList>
    </citation>
    <scope>NUCLEOTIDE SEQUENCE [LARGE SCALE GENOMIC DNA]</scope>
    <source>
        <strain evidence="6">Tucson 15010-1051.87</strain>
    </source>
</reference>